<dbReference type="RefSeq" id="WP_109610918.1">
    <property type="nucleotide sequence ID" value="NZ_QGHA01000021.1"/>
</dbReference>
<protein>
    <submittedName>
        <fullName evidence="1">Uncharacterized protein</fullName>
    </submittedName>
</protein>
<proteinExistence type="predicted"/>
<gene>
    <name evidence="1" type="ORF">LX99_05000</name>
</gene>
<dbReference type="Proteomes" id="UP000245678">
    <property type="component" value="Unassembled WGS sequence"/>
</dbReference>
<comment type="caution">
    <text evidence="1">The sequence shown here is derived from an EMBL/GenBank/DDBJ whole genome shotgun (WGS) entry which is preliminary data.</text>
</comment>
<dbReference type="AlphaFoldDB" id="A0A316GU18"/>
<organism evidence="1 2">
    <name type="scientific">Mucilaginibacter oryzae</name>
    <dbReference type="NCBI Taxonomy" id="468058"/>
    <lineage>
        <taxon>Bacteria</taxon>
        <taxon>Pseudomonadati</taxon>
        <taxon>Bacteroidota</taxon>
        <taxon>Sphingobacteriia</taxon>
        <taxon>Sphingobacteriales</taxon>
        <taxon>Sphingobacteriaceae</taxon>
        <taxon>Mucilaginibacter</taxon>
    </lineage>
</organism>
<evidence type="ECO:0000313" key="2">
    <source>
        <dbReference type="Proteomes" id="UP000245678"/>
    </source>
</evidence>
<accession>A0A316GU18</accession>
<sequence>MRIIKPKPYVPIEAQFFKEPVTIKLHAADFKGVAVIPGQIAVSFQFCFFPDLFIENEEDIDFEEISLIFQNCFVMNLKVENIKSKNISLRLHACVFAGRISAPKLLAVGLNNCLLKYGITLLNLQKVELSYTTENIYPYWWKQLFYQLNIKDLKSFLTKEQRGLTTHD</sequence>
<dbReference type="EMBL" id="QGHA01000021">
    <property type="protein sequence ID" value="PWK65767.1"/>
    <property type="molecule type" value="Genomic_DNA"/>
</dbReference>
<keyword evidence="2" id="KW-1185">Reference proteome</keyword>
<name>A0A316GU18_9SPHI</name>
<evidence type="ECO:0000313" key="1">
    <source>
        <dbReference type="EMBL" id="PWK65767.1"/>
    </source>
</evidence>
<reference evidence="1 2" key="1">
    <citation type="submission" date="2018-05" db="EMBL/GenBank/DDBJ databases">
        <title>Genomic Encyclopedia of Archaeal and Bacterial Type Strains, Phase II (KMG-II): from individual species to whole genera.</title>
        <authorList>
            <person name="Goeker M."/>
        </authorList>
    </citation>
    <scope>NUCLEOTIDE SEQUENCE [LARGE SCALE GENOMIC DNA]</scope>
    <source>
        <strain evidence="1 2">DSM 19975</strain>
    </source>
</reference>